<keyword evidence="1" id="KW-0328">Glycosyltransferase</keyword>
<evidence type="ECO:0000259" key="3">
    <source>
        <dbReference type="Pfam" id="PF13439"/>
    </source>
</evidence>
<sequence length="366" mass="39367">MRVLHVITGLNAGGAEHQLRLLLRGLDGIECEVVTLTDPGPVADAIRADGVPVHVLRMRGNNDVTALPRLVRLIRAGRFDVVHTHLYRACVYGRVAARLAGVRHVVATEHSLGDGQIEGRRTTAAVRALYLAAERIAAGPTVAVSQAVEQRLVAWGVRPSRITVIPNGIDPAELAFDERRRRATRARYGIAADARVVGGLGRLEPTKRFDILIEAVRTLPDVTLLLVGDGSARQQLEAQAKCIADRVVFAGATDHARDALCAMDLLAAPSEQETFNLAVLEALANGLRVLYTTCPPLDEVAEPVVVATKLPPEAARYREAIRVELSTMDARDAAQTPYAAGALADAVRDLYANLANRSPQAAGKRR</sequence>
<keyword evidence="2 4" id="KW-0808">Transferase</keyword>
<dbReference type="InterPro" id="IPR050194">
    <property type="entry name" value="Glycosyltransferase_grp1"/>
</dbReference>
<comment type="caution">
    <text evidence="4">The sequence shown here is derived from an EMBL/GenBank/DDBJ whole genome shotgun (WGS) entry which is preliminary data.</text>
</comment>
<dbReference type="GO" id="GO:0016758">
    <property type="term" value="F:hexosyltransferase activity"/>
    <property type="evidence" value="ECO:0007669"/>
    <property type="project" value="TreeGrafter"/>
</dbReference>
<dbReference type="Pfam" id="PF13692">
    <property type="entry name" value="Glyco_trans_1_4"/>
    <property type="match status" value="1"/>
</dbReference>
<dbReference type="EMBL" id="BOPG01000022">
    <property type="protein sequence ID" value="GIJ55938.1"/>
    <property type="molecule type" value="Genomic_DNA"/>
</dbReference>
<dbReference type="AlphaFoldDB" id="A0A8J3Z438"/>
<name>A0A8J3Z438_9ACTN</name>
<protein>
    <submittedName>
        <fullName evidence="4">Glycosyl transferase</fullName>
    </submittedName>
</protein>
<dbReference type="PANTHER" id="PTHR45947:SF3">
    <property type="entry name" value="SULFOQUINOVOSYL TRANSFERASE SQD2"/>
    <property type="match status" value="1"/>
</dbReference>
<dbReference type="GO" id="GO:1901137">
    <property type="term" value="P:carbohydrate derivative biosynthetic process"/>
    <property type="evidence" value="ECO:0007669"/>
    <property type="project" value="UniProtKB-ARBA"/>
</dbReference>
<dbReference type="Pfam" id="PF13439">
    <property type="entry name" value="Glyco_transf_4"/>
    <property type="match status" value="1"/>
</dbReference>
<gene>
    <name evidence="4" type="ORF">Vau01_034540</name>
</gene>
<evidence type="ECO:0000313" key="4">
    <source>
        <dbReference type="EMBL" id="GIJ55938.1"/>
    </source>
</evidence>
<dbReference type="RefSeq" id="WP_203993432.1">
    <property type="nucleotide sequence ID" value="NZ_BOPG01000022.1"/>
</dbReference>
<dbReference type="Gene3D" id="3.40.50.2000">
    <property type="entry name" value="Glycogen Phosphorylase B"/>
    <property type="match status" value="2"/>
</dbReference>
<dbReference type="Proteomes" id="UP000612585">
    <property type="component" value="Unassembled WGS sequence"/>
</dbReference>
<evidence type="ECO:0000256" key="2">
    <source>
        <dbReference type="ARBA" id="ARBA00022679"/>
    </source>
</evidence>
<reference evidence="4" key="1">
    <citation type="submission" date="2021-01" db="EMBL/GenBank/DDBJ databases">
        <title>Whole genome shotgun sequence of Virgisporangium aurantiacum NBRC 16421.</title>
        <authorList>
            <person name="Komaki H."/>
            <person name="Tamura T."/>
        </authorList>
    </citation>
    <scope>NUCLEOTIDE SEQUENCE</scope>
    <source>
        <strain evidence="4">NBRC 16421</strain>
    </source>
</reference>
<dbReference type="SUPFAM" id="SSF53756">
    <property type="entry name" value="UDP-Glycosyltransferase/glycogen phosphorylase"/>
    <property type="match status" value="1"/>
</dbReference>
<keyword evidence="5" id="KW-1185">Reference proteome</keyword>
<dbReference type="InterPro" id="IPR028098">
    <property type="entry name" value="Glyco_trans_4-like_N"/>
</dbReference>
<evidence type="ECO:0000256" key="1">
    <source>
        <dbReference type="ARBA" id="ARBA00022676"/>
    </source>
</evidence>
<dbReference type="PANTHER" id="PTHR45947">
    <property type="entry name" value="SULFOQUINOVOSYL TRANSFERASE SQD2"/>
    <property type="match status" value="1"/>
</dbReference>
<accession>A0A8J3Z438</accession>
<feature type="domain" description="Glycosyltransferase subfamily 4-like N-terminal" evidence="3">
    <location>
        <begin position="13"/>
        <end position="172"/>
    </location>
</feature>
<evidence type="ECO:0000313" key="5">
    <source>
        <dbReference type="Proteomes" id="UP000612585"/>
    </source>
</evidence>
<organism evidence="4 5">
    <name type="scientific">Virgisporangium aurantiacum</name>
    <dbReference type="NCBI Taxonomy" id="175570"/>
    <lineage>
        <taxon>Bacteria</taxon>
        <taxon>Bacillati</taxon>
        <taxon>Actinomycetota</taxon>
        <taxon>Actinomycetes</taxon>
        <taxon>Micromonosporales</taxon>
        <taxon>Micromonosporaceae</taxon>
        <taxon>Virgisporangium</taxon>
    </lineage>
</organism>
<proteinExistence type="predicted"/>